<feature type="region of interest" description="Disordered" evidence="1">
    <location>
        <begin position="463"/>
        <end position="503"/>
    </location>
</feature>
<feature type="compositionally biased region" description="Basic and acidic residues" evidence="1">
    <location>
        <begin position="491"/>
        <end position="503"/>
    </location>
</feature>
<dbReference type="OrthoDB" id="3363836at2759"/>
<keyword evidence="2" id="KW-0472">Membrane</keyword>
<sequence>MTGFDVSHLRVGLAGAHSSMAKRAPCDLSAGDLYVSPAEGANVTSSSDVTFKWDTSCLTSTTEVDLYLYTTSRGLLHSFPGVDFAKGEYNAGTLDPKWWNYTAKASVYLSIVDANTPRFLSSIPIGPTFQLLTAADQLSTTIVQGGSTAVVAASAAIASSKAAAQATATASSGNGTAAGAASDDPGMFSSAIAPPGGLSKAVIAVAVVVPVVIVALIVGLYVKFARIREREKRKRWSEHVDRRMSVISGDWRQGGATGSVYSAQGGSGGARPMSMARSSMVSTGAAGAGRPVSAWTKGSSVYAVENNVAGRGAMGFRGQGGEPSQQQGRPSSQLRPASIFTVSNADLAMLPAGGRSSHISFADAPNARQSRVSFGDALIRPSKSSLSINVVPRQHGESDDPRRMSRAEPSPTAGRHSIDGAHAMVGHVTRGDPMTVSPSQASGPFAVPAVPARTGFFSAITSAVGKRDKKSSASAATEAKPPAEDWAQAEATRRSADRMRDMEDLTIRRSVAISQYSARSSVHAQQQQQQQQQQDRQGAVSPSVYEDPVEELAANQSPVAPPVTVTAGGQGSTVRSPSPMGMMGMPLAGAANPDQLLAAYAAARAAAKSPTAGLGQAIDEQPANPVVLAEPAPAAGMSQAHARVFDEDAAERK</sequence>
<accession>A0A8H3TVY5</accession>
<comment type="caution">
    <text evidence="3">The sequence shown here is derived from an EMBL/GenBank/DDBJ whole genome shotgun (WGS) entry which is preliminary data.</text>
</comment>
<feature type="compositionally biased region" description="Low complexity" evidence="1">
    <location>
        <begin position="525"/>
        <end position="534"/>
    </location>
</feature>
<evidence type="ECO:0000313" key="3">
    <source>
        <dbReference type="EMBL" id="GHJ87936.1"/>
    </source>
</evidence>
<feature type="transmembrane region" description="Helical" evidence="2">
    <location>
        <begin position="201"/>
        <end position="224"/>
    </location>
</feature>
<keyword evidence="4" id="KW-1185">Reference proteome</keyword>
<proteinExistence type="predicted"/>
<evidence type="ECO:0000256" key="2">
    <source>
        <dbReference type="SAM" id="Phobius"/>
    </source>
</evidence>
<keyword evidence="2" id="KW-1133">Transmembrane helix</keyword>
<evidence type="ECO:0000313" key="4">
    <source>
        <dbReference type="Proteomes" id="UP000620104"/>
    </source>
</evidence>
<feature type="compositionally biased region" description="Basic and acidic residues" evidence="1">
    <location>
        <begin position="394"/>
        <end position="406"/>
    </location>
</feature>
<organism evidence="3 4">
    <name type="scientific">Naganishia liquefaciens</name>
    <dbReference type="NCBI Taxonomy" id="104408"/>
    <lineage>
        <taxon>Eukaryota</taxon>
        <taxon>Fungi</taxon>
        <taxon>Dikarya</taxon>
        <taxon>Basidiomycota</taxon>
        <taxon>Agaricomycotina</taxon>
        <taxon>Tremellomycetes</taxon>
        <taxon>Filobasidiales</taxon>
        <taxon>Filobasidiaceae</taxon>
        <taxon>Naganishia</taxon>
    </lineage>
</organism>
<dbReference type="EMBL" id="BLZA01000023">
    <property type="protein sequence ID" value="GHJ87936.1"/>
    <property type="molecule type" value="Genomic_DNA"/>
</dbReference>
<feature type="region of interest" description="Disordered" evidence="1">
    <location>
        <begin position="518"/>
        <end position="577"/>
    </location>
</feature>
<feature type="region of interest" description="Disordered" evidence="1">
    <location>
        <begin position="313"/>
        <end position="334"/>
    </location>
</feature>
<gene>
    <name evidence="3" type="ORF">NliqN6_4338</name>
</gene>
<feature type="compositionally biased region" description="Basic and acidic residues" evidence="1">
    <location>
        <begin position="643"/>
        <end position="653"/>
    </location>
</feature>
<feature type="compositionally biased region" description="Polar residues" evidence="1">
    <location>
        <begin position="322"/>
        <end position="334"/>
    </location>
</feature>
<feature type="region of interest" description="Disordered" evidence="1">
    <location>
        <begin position="631"/>
        <end position="653"/>
    </location>
</feature>
<protein>
    <submittedName>
        <fullName evidence="3">Uncharacterized protein</fullName>
    </submittedName>
</protein>
<name>A0A8H3TVY5_9TREE</name>
<evidence type="ECO:0000256" key="1">
    <source>
        <dbReference type="SAM" id="MobiDB-lite"/>
    </source>
</evidence>
<dbReference type="Proteomes" id="UP000620104">
    <property type="component" value="Unassembled WGS sequence"/>
</dbReference>
<dbReference type="AlphaFoldDB" id="A0A8H3TVY5"/>
<feature type="region of interest" description="Disordered" evidence="1">
    <location>
        <begin position="385"/>
        <end position="419"/>
    </location>
</feature>
<reference evidence="3" key="1">
    <citation type="submission" date="2020-07" db="EMBL/GenBank/DDBJ databases">
        <title>Draft Genome Sequence of a Deep-Sea Yeast, Naganishia (Cryptococcus) liquefaciens strain N6.</title>
        <authorList>
            <person name="Han Y.W."/>
            <person name="Kajitani R."/>
            <person name="Morimoto H."/>
            <person name="Parhat M."/>
            <person name="Tsubouchi H."/>
            <person name="Bakenova O."/>
            <person name="Ogata M."/>
            <person name="Argunhan B."/>
            <person name="Aoki R."/>
            <person name="Kajiwara S."/>
            <person name="Itoh T."/>
            <person name="Iwasaki H."/>
        </authorList>
    </citation>
    <scope>NUCLEOTIDE SEQUENCE</scope>
    <source>
        <strain evidence="3">N6</strain>
    </source>
</reference>
<keyword evidence="2" id="KW-0812">Transmembrane</keyword>